<evidence type="ECO:0000256" key="8">
    <source>
        <dbReference type="ARBA" id="ARBA00048109"/>
    </source>
</evidence>
<comment type="caution">
    <text evidence="9">The sequence shown here is derived from an EMBL/GenBank/DDBJ whole genome shotgun (WGS) entry which is preliminary data.</text>
</comment>
<dbReference type="PANTHER" id="PTHR48098">
    <property type="entry name" value="ENTEROCHELIN ESTERASE-RELATED"/>
    <property type="match status" value="1"/>
</dbReference>
<evidence type="ECO:0000256" key="3">
    <source>
        <dbReference type="ARBA" id="ARBA00012820"/>
    </source>
</evidence>
<dbReference type="PROSITE" id="PS51318">
    <property type="entry name" value="TAT"/>
    <property type="match status" value="1"/>
</dbReference>
<dbReference type="EC" id="2.3.1.122" evidence="3"/>
<accession>A0ABP8KF40</accession>
<evidence type="ECO:0000256" key="5">
    <source>
        <dbReference type="ARBA" id="ARBA00022679"/>
    </source>
</evidence>
<dbReference type="InterPro" id="IPR050583">
    <property type="entry name" value="Mycobacterial_A85_antigen"/>
</dbReference>
<protein>
    <recommendedName>
        <fullName evidence="7">Acyl-CoA:diacylglycerol acyltransferase</fullName>
        <ecNumber evidence="3">2.3.1.122</ecNumber>
        <ecNumber evidence="4">2.3.1.20</ecNumber>
    </recommendedName>
</protein>
<comment type="catalytic activity">
    <reaction evidence="8">
        <text>an acyl-CoA + a 1,2-diacyl-sn-glycerol = a triacyl-sn-glycerol + CoA</text>
        <dbReference type="Rhea" id="RHEA:10868"/>
        <dbReference type="ChEBI" id="CHEBI:17815"/>
        <dbReference type="ChEBI" id="CHEBI:57287"/>
        <dbReference type="ChEBI" id="CHEBI:58342"/>
        <dbReference type="ChEBI" id="CHEBI:64615"/>
        <dbReference type="EC" id="2.3.1.20"/>
    </reaction>
</comment>
<evidence type="ECO:0000313" key="9">
    <source>
        <dbReference type="EMBL" id="GAA4405264.1"/>
    </source>
</evidence>
<name>A0ABP8KF40_9ACTN</name>
<evidence type="ECO:0000313" key="10">
    <source>
        <dbReference type="Proteomes" id="UP001500635"/>
    </source>
</evidence>
<organism evidence="9 10">
    <name type="scientific">Tsukamurella soli</name>
    <dbReference type="NCBI Taxonomy" id="644556"/>
    <lineage>
        <taxon>Bacteria</taxon>
        <taxon>Bacillati</taxon>
        <taxon>Actinomycetota</taxon>
        <taxon>Actinomycetes</taxon>
        <taxon>Mycobacteriales</taxon>
        <taxon>Tsukamurellaceae</taxon>
        <taxon>Tsukamurella</taxon>
    </lineage>
</organism>
<keyword evidence="10" id="KW-1185">Reference proteome</keyword>
<keyword evidence="9" id="KW-0378">Hydrolase</keyword>
<evidence type="ECO:0000256" key="1">
    <source>
        <dbReference type="ARBA" id="ARBA00000697"/>
    </source>
</evidence>
<sequence>MRDGVFTRRAALRAGMGALGIGALGAGALAAGVETRVLPGRGRLDHALGLDGTPGRVPTVAGVPVTSGTFASKAMKTTLGYSIARPATAGPVRVAVVLHGRGGDHRGAFDEFGMDRFLAQAIDDGVPPFALASIDGGDSSYYHRRADGTDSGAAILDEFLPLLQRQGLDTGRVAFQGTSMGGYGAILLAARHGAARTAAVGAQGPAIFASAADTAAGAYDSAEDFDANDVMRMTAQLQGIPIRVDIGTDDPFYPTVERFVDAFSPPLEHSYVPGGHDNGVWLRSMGTQVAFIGRHLAA</sequence>
<dbReference type="Pfam" id="PF00756">
    <property type="entry name" value="Esterase"/>
    <property type="match status" value="1"/>
</dbReference>
<comment type="similarity">
    <text evidence="2">Belongs to the mycobacterial A85 antigen family.</text>
</comment>
<keyword evidence="5" id="KW-0808">Transferase</keyword>
<reference evidence="10" key="1">
    <citation type="journal article" date="2019" name="Int. J. Syst. Evol. Microbiol.">
        <title>The Global Catalogue of Microorganisms (GCM) 10K type strain sequencing project: providing services to taxonomists for standard genome sequencing and annotation.</title>
        <authorList>
            <consortium name="The Broad Institute Genomics Platform"/>
            <consortium name="The Broad Institute Genome Sequencing Center for Infectious Disease"/>
            <person name="Wu L."/>
            <person name="Ma J."/>
        </authorList>
    </citation>
    <scope>NUCLEOTIDE SEQUENCE [LARGE SCALE GENOMIC DNA]</scope>
    <source>
        <strain evidence="10">JCM 17688</strain>
    </source>
</reference>
<keyword evidence="6" id="KW-0012">Acyltransferase</keyword>
<dbReference type="PANTHER" id="PTHR48098:SF1">
    <property type="entry name" value="DIACYLGLYCEROL ACYLTRANSFERASE_MYCOLYLTRANSFERASE AG85A"/>
    <property type="match status" value="1"/>
</dbReference>
<dbReference type="InterPro" id="IPR006311">
    <property type="entry name" value="TAT_signal"/>
</dbReference>
<evidence type="ECO:0000256" key="6">
    <source>
        <dbReference type="ARBA" id="ARBA00023315"/>
    </source>
</evidence>
<comment type="catalytic activity">
    <reaction evidence="1">
        <text>2 alpha,alpha'-trehalose 6-mycolate = alpha,alpha'-trehalose 6,6'-bismycolate + alpha,alpha-trehalose</text>
        <dbReference type="Rhea" id="RHEA:23472"/>
        <dbReference type="ChEBI" id="CHEBI:16551"/>
        <dbReference type="ChEBI" id="CHEBI:18195"/>
        <dbReference type="ChEBI" id="CHEBI:18234"/>
        <dbReference type="EC" id="2.3.1.122"/>
    </reaction>
</comment>
<gene>
    <name evidence="9" type="ORF">GCM10023147_48320</name>
</gene>
<dbReference type="SUPFAM" id="SSF53474">
    <property type="entry name" value="alpha/beta-Hydrolases"/>
    <property type="match status" value="1"/>
</dbReference>
<evidence type="ECO:0000256" key="7">
    <source>
        <dbReference type="ARBA" id="ARBA00032572"/>
    </source>
</evidence>
<dbReference type="EC" id="2.3.1.20" evidence="4"/>
<dbReference type="InterPro" id="IPR029058">
    <property type="entry name" value="AB_hydrolase_fold"/>
</dbReference>
<evidence type="ECO:0000256" key="4">
    <source>
        <dbReference type="ARBA" id="ARBA00013244"/>
    </source>
</evidence>
<dbReference type="Proteomes" id="UP001500635">
    <property type="component" value="Unassembled WGS sequence"/>
</dbReference>
<evidence type="ECO:0000256" key="2">
    <source>
        <dbReference type="ARBA" id="ARBA00005874"/>
    </source>
</evidence>
<dbReference type="RefSeq" id="WP_345001067.1">
    <property type="nucleotide sequence ID" value="NZ_BAABFR010000135.1"/>
</dbReference>
<dbReference type="InterPro" id="IPR000801">
    <property type="entry name" value="Esterase-like"/>
</dbReference>
<dbReference type="Gene3D" id="3.40.50.1820">
    <property type="entry name" value="alpha/beta hydrolase"/>
    <property type="match status" value="1"/>
</dbReference>
<dbReference type="GO" id="GO:0016787">
    <property type="term" value="F:hydrolase activity"/>
    <property type="evidence" value="ECO:0007669"/>
    <property type="project" value="UniProtKB-KW"/>
</dbReference>
<proteinExistence type="inferred from homology"/>
<dbReference type="EMBL" id="BAABFR010000135">
    <property type="protein sequence ID" value="GAA4405264.1"/>
    <property type="molecule type" value="Genomic_DNA"/>
</dbReference>